<dbReference type="Proteomes" id="UP001145353">
    <property type="component" value="Unassembled WGS sequence"/>
</dbReference>
<keyword evidence="3" id="KW-1185">Reference proteome</keyword>
<dbReference type="GO" id="GO:0047661">
    <property type="term" value="F:amino-acid racemase activity"/>
    <property type="evidence" value="ECO:0007669"/>
    <property type="project" value="InterPro"/>
</dbReference>
<dbReference type="RefSeq" id="WP_247620908.1">
    <property type="nucleotide sequence ID" value="NZ_JAHXCZ010000003.1"/>
</dbReference>
<protein>
    <submittedName>
        <fullName evidence="2">Aspartate/glutamate racemase family protein</fullName>
    </submittedName>
</protein>
<reference evidence="2" key="1">
    <citation type="submission" date="2021-07" db="EMBL/GenBank/DDBJ databases">
        <authorList>
            <person name="Luelf R.H."/>
        </authorList>
    </citation>
    <scope>NUCLEOTIDE SEQUENCE</scope>
    <source>
        <strain evidence="2">TMW 2.2304</strain>
    </source>
</reference>
<dbReference type="Pfam" id="PF01177">
    <property type="entry name" value="Asp_Glu_race"/>
    <property type="match status" value="1"/>
</dbReference>
<dbReference type="EMBL" id="JAHXDE010000003">
    <property type="protein sequence ID" value="MCT8505543.1"/>
    <property type="molecule type" value="Genomic_DNA"/>
</dbReference>
<evidence type="ECO:0000313" key="2">
    <source>
        <dbReference type="EMBL" id="MCT8505543.1"/>
    </source>
</evidence>
<reference evidence="2" key="2">
    <citation type="journal article" date="2022" name="Syst. Appl. Microbiol.">
        <title>Chromohalobacter moromii sp. nov., a moderately halophilic bacterium isolated from lupine-based moromi fermentation.</title>
        <authorList>
            <person name="Lulf R.H."/>
            <person name="Hilgarth M."/>
            <person name="Ehrmann M.A."/>
        </authorList>
    </citation>
    <scope>NUCLEOTIDE SEQUENCE</scope>
    <source>
        <strain evidence="2">TMW 2.2304</strain>
    </source>
</reference>
<dbReference type="InterPro" id="IPR001920">
    <property type="entry name" value="Asp/Glu_race"/>
</dbReference>
<evidence type="ECO:0000256" key="1">
    <source>
        <dbReference type="ARBA" id="ARBA00023235"/>
    </source>
</evidence>
<gene>
    <name evidence="2" type="ORF">KZO87_09130</name>
</gene>
<dbReference type="PANTHER" id="PTHR21198:SF3">
    <property type="entry name" value="GLUTAMATE RACEMASE"/>
    <property type="match status" value="1"/>
</dbReference>
<dbReference type="InterPro" id="IPR015942">
    <property type="entry name" value="Asp/Glu/hydantoin_racemase"/>
</dbReference>
<dbReference type="PANTHER" id="PTHR21198">
    <property type="entry name" value="GLUTAMATE RACEMASE"/>
    <property type="match status" value="1"/>
</dbReference>
<dbReference type="SUPFAM" id="SSF53681">
    <property type="entry name" value="Aspartate/glutamate racemase"/>
    <property type="match status" value="2"/>
</dbReference>
<evidence type="ECO:0000313" key="3">
    <source>
        <dbReference type="Proteomes" id="UP001145353"/>
    </source>
</evidence>
<organism evidence="2 3">
    <name type="scientific">Chromohalobacter moromii</name>
    <dbReference type="NCBI Taxonomy" id="2860329"/>
    <lineage>
        <taxon>Bacteria</taxon>
        <taxon>Pseudomonadati</taxon>
        <taxon>Pseudomonadota</taxon>
        <taxon>Gammaproteobacteria</taxon>
        <taxon>Oceanospirillales</taxon>
        <taxon>Halomonadaceae</taxon>
        <taxon>Chromohalobacter</taxon>
    </lineage>
</organism>
<keyword evidence="1" id="KW-0413">Isomerase</keyword>
<comment type="caution">
    <text evidence="2">The sequence shown here is derived from an EMBL/GenBank/DDBJ whole genome shotgun (WGS) entry which is preliminary data.</text>
</comment>
<dbReference type="AlphaFoldDB" id="A0A9X3B5U8"/>
<name>A0A9X3B5U8_9GAMM</name>
<dbReference type="Gene3D" id="3.40.50.1860">
    <property type="match status" value="2"/>
</dbReference>
<accession>A0A9X3B5U8</accession>
<proteinExistence type="predicted"/>
<sequence>MIPNTLHQPIAVFDAGIGSYAIVAEIQRQLPNQDIIYLADRASFPYGDKSPDALSLIMQKTLRFLEEFNPSAIVVASNAPSITVLEAIRPMTRTPLFGVFPPLKEAISRSQSGKVGIMGVRALVESEMLRNFVSNNSTSVENVALLDASSMVELVESGTFLFDPARTQAKVQAFVEDIFKKAPTLDVLTLSSTHLPWLKPFFERARPQCHFLDPAENIVASLGEGTAGSGIVKTLVSEDERYSVDDFHQMLFQLGVDLPLEVVEVT</sequence>